<gene>
    <name evidence="2" type="ORF">S01H1_51399</name>
</gene>
<accession>X0WE43</accession>
<organism evidence="2">
    <name type="scientific">marine sediment metagenome</name>
    <dbReference type="NCBI Taxonomy" id="412755"/>
    <lineage>
        <taxon>unclassified sequences</taxon>
        <taxon>metagenomes</taxon>
        <taxon>ecological metagenomes</taxon>
    </lineage>
</organism>
<feature type="non-terminal residue" evidence="2">
    <location>
        <position position="1"/>
    </location>
</feature>
<protein>
    <submittedName>
        <fullName evidence="2">Uncharacterized protein</fullName>
    </submittedName>
</protein>
<keyword evidence="1" id="KW-0472">Membrane</keyword>
<dbReference type="AlphaFoldDB" id="X0WE43"/>
<evidence type="ECO:0000313" key="2">
    <source>
        <dbReference type="EMBL" id="GAG22823.1"/>
    </source>
</evidence>
<evidence type="ECO:0000256" key="1">
    <source>
        <dbReference type="SAM" id="Phobius"/>
    </source>
</evidence>
<comment type="caution">
    <text evidence="2">The sequence shown here is derived from an EMBL/GenBank/DDBJ whole genome shotgun (WGS) entry which is preliminary data.</text>
</comment>
<reference evidence="2" key="1">
    <citation type="journal article" date="2014" name="Front. Microbiol.">
        <title>High frequency of phylogenetically diverse reductive dehalogenase-homologous genes in deep subseafloor sedimentary metagenomes.</title>
        <authorList>
            <person name="Kawai M."/>
            <person name="Futagami T."/>
            <person name="Toyoda A."/>
            <person name="Takaki Y."/>
            <person name="Nishi S."/>
            <person name="Hori S."/>
            <person name="Arai W."/>
            <person name="Tsubouchi T."/>
            <person name="Morono Y."/>
            <person name="Uchiyama I."/>
            <person name="Ito T."/>
            <person name="Fujiyama A."/>
            <person name="Inagaki F."/>
            <person name="Takami H."/>
        </authorList>
    </citation>
    <scope>NUCLEOTIDE SEQUENCE</scope>
    <source>
        <strain evidence="2">Expedition CK06-06</strain>
    </source>
</reference>
<keyword evidence="1" id="KW-1133">Transmembrane helix</keyword>
<dbReference type="EMBL" id="BARS01033165">
    <property type="protein sequence ID" value="GAG22823.1"/>
    <property type="molecule type" value="Genomic_DNA"/>
</dbReference>
<name>X0WE43_9ZZZZ</name>
<keyword evidence="1" id="KW-0812">Transmembrane</keyword>
<sequence>EQEEWEEVKARILASLHQGKASDYQGLLRDLLVRIPEARSPLVRCAEVITALLLSLRETRHKFGERSPVSVLLAAPVSKCSKHTPLQLVTGFLAGLIIPVAVFQGIFLLR</sequence>
<proteinExistence type="predicted"/>
<feature type="transmembrane region" description="Helical" evidence="1">
    <location>
        <begin position="88"/>
        <end position="109"/>
    </location>
</feature>